<evidence type="ECO:0000256" key="1">
    <source>
        <dbReference type="ARBA" id="ARBA00010617"/>
    </source>
</evidence>
<accession>A0ABP8FWW8</accession>
<dbReference type="EMBL" id="BAABET010000004">
    <property type="protein sequence ID" value="GAA4312658.1"/>
    <property type="molecule type" value="Genomic_DNA"/>
</dbReference>
<evidence type="ECO:0000313" key="4">
    <source>
        <dbReference type="Proteomes" id="UP001501115"/>
    </source>
</evidence>
<name>A0ABP8FWW8_9ACTN</name>
<dbReference type="Gene3D" id="1.10.630.10">
    <property type="entry name" value="Cytochrome P450"/>
    <property type="match status" value="1"/>
</dbReference>
<dbReference type="CDD" id="cd11029">
    <property type="entry name" value="CYP107-like"/>
    <property type="match status" value="1"/>
</dbReference>
<keyword evidence="4" id="KW-1185">Reference proteome</keyword>
<dbReference type="Pfam" id="PF00067">
    <property type="entry name" value="p450"/>
    <property type="match status" value="2"/>
</dbReference>
<dbReference type="PRINTS" id="PR00359">
    <property type="entry name" value="BP450"/>
</dbReference>
<dbReference type="PANTHER" id="PTHR46696">
    <property type="entry name" value="P450, PUTATIVE (EUROFUNG)-RELATED"/>
    <property type="match status" value="1"/>
</dbReference>
<dbReference type="InterPro" id="IPR001128">
    <property type="entry name" value="Cyt_P450"/>
</dbReference>
<dbReference type="PANTHER" id="PTHR46696:SF1">
    <property type="entry name" value="CYTOCHROME P450 YJIB-RELATED"/>
    <property type="match status" value="1"/>
</dbReference>
<keyword evidence="2" id="KW-0503">Monooxygenase</keyword>
<reference evidence="4" key="1">
    <citation type="journal article" date="2019" name="Int. J. Syst. Evol. Microbiol.">
        <title>The Global Catalogue of Microorganisms (GCM) 10K type strain sequencing project: providing services to taxonomists for standard genome sequencing and annotation.</title>
        <authorList>
            <consortium name="The Broad Institute Genomics Platform"/>
            <consortium name="The Broad Institute Genome Sequencing Center for Infectious Disease"/>
            <person name="Wu L."/>
            <person name="Ma J."/>
        </authorList>
    </citation>
    <scope>NUCLEOTIDE SEQUENCE [LARGE SCALE GENOMIC DNA]</scope>
    <source>
        <strain evidence="4">JCM 31290</strain>
    </source>
</reference>
<organism evidence="3 4">
    <name type="scientific">Streptomyces venetus</name>
    <dbReference type="NCBI Taxonomy" id="1701086"/>
    <lineage>
        <taxon>Bacteria</taxon>
        <taxon>Bacillati</taxon>
        <taxon>Actinomycetota</taxon>
        <taxon>Actinomycetes</taxon>
        <taxon>Kitasatosporales</taxon>
        <taxon>Streptomycetaceae</taxon>
        <taxon>Streptomyces</taxon>
    </lineage>
</organism>
<dbReference type="RefSeq" id="WP_345662269.1">
    <property type="nucleotide sequence ID" value="NZ_BAABET010000004.1"/>
</dbReference>
<dbReference type="PROSITE" id="PS00086">
    <property type="entry name" value="CYTOCHROME_P450"/>
    <property type="match status" value="1"/>
</dbReference>
<evidence type="ECO:0000256" key="2">
    <source>
        <dbReference type="RuleBase" id="RU000461"/>
    </source>
</evidence>
<keyword evidence="2" id="KW-0349">Heme</keyword>
<evidence type="ECO:0000313" key="3">
    <source>
        <dbReference type="EMBL" id="GAA4312658.1"/>
    </source>
</evidence>
<dbReference type="InterPro" id="IPR017972">
    <property type="entry name" value="Cyt_P450_CS"/>
</dbReference>
<gene>
    <name evidence="3" type="ORF">GCM10023086_33300</name>
</gene>
<dbReference type="PRINTS" id="PR00385">
    <property type="entry name" value="P450"/>
</dbReference>
<dbReference type="Proteomes" id="UP001501115">
    <property type="component" value="Unassembled WGS sequence"/>
</dbReference>
<dbReference type="InterPro" id="IPR002397">
    <property type="entry name" value="Cyt_P450_B"/>
</dbReference>
<comment type="caution">
    <text evidence="3">The sequence shown here is derived from an EMBL/GenBank/DDBJ whole genome shotgun (WGS) entry which is preliminary data.</text>
</comment>
<dbReference type="InterPro" id="IPR036396">
    <property type="entry name" value="Cyt_P450_sf"/>
</dbReference>
<keyword evidence="2" id="KW-0408">Iron</keyword>
<sequence>MPHRPYVIDPSGSDLVGEAEALRRLGPATLVELPGGVPAWSVTRHDTIKRLLTDPRVSKDPRQHWPAFRDGEITGDWPLYPWVAVENMLTAYGTDHARLRRLVAGAFTVRRSRSMEPVVQRVTRELLDEIAAVRPGETVDLRAALTHPLPFRVICACFGVPDDIAASLREMTDDFLRPPGTAEDAQARGRAVHEALAGLVTYKRSHPGEDLASELISLRDADGERFDEQELVDTLMLMIGAGHETTAHLLGSAILELLSRPHHLALLGEGRATWDDVVEETLRVHGPVAHMPLRYATEDIDLDGVTLRRGDAILVSYAAAGHDPEQHGPAAHDFDLLRERREHLAFGHGVHHCLGAPLARLEAGIALPRLFERFPDMRLTVRGADVPASGSFITSGPRELPVLLRPVAG</sequence>
<keyword evidence="2" id="KW-0560">Oxidoreductase</keyword>
<protein>
    <submittedName>
        <fullName evidence="3">Cytochrome P450</fullName>
    </submittedName>
</protein>
<dbReference type="SUPFAM" id="SSF48264">
    <property type="entry name" value="Cytochrome P450"/>
    <property type="match status" value="1"/>
</dbReference>
<comment type="similarity">
    <text evidence="1 2">Belongs to the cytochrome P450 family.</text>
</comment>
<proteinExistence type="inferred from homology"/>
<keyword evidence="2" id="KW-0479">Metal-binding</keyword>